<organism evidence="1 2">
    <name type="scientific">Candidatus Iainarchaeum sp</name>
    <dbReference type="NCBI Taxonomy" id="3101447"/>
    <lineage>
        <taxon>Archaea</taxon>
        <taxon>Candidatus Iainarchaeota</taxon>
        <taxon>Candidatus Iainarchaeia</taxon>
        <taxon>Candidatus Iainarchaeales</taxon>
        <taxon>Candidatus Iainarchaeaceae</taxon>
        <taxon>Candidatus Iainarchaeum</taxon>
    </lineage>
</organism>
<protein>
    <submittedName>
        <fullName evidence="1">Uncharacterized protein</fullName>
    </submittedName>
</protein>
<sequence length="158" mass="18233">MNGVIPKAWVRREEILRIVENLGTARISKVELARKYGVSPRQITKDFEAIADRISKPNKKELCFNINIVFEFAINKLLEIARTENLKPMEKVKAIHYLVNAVDKKIDSLIKLGLIKPTEENITVQHHPNSALYEHIVQVARKLRARKNKNKKLCLKQS</sequence>
<comment type="caution">
    <text evidence="1">The sequence shown here is derived from an EMBL/GenBank/DDBJ whole genome shotgun (WGS) entry which is preliminary data.</text>
</comment>
<dbReference type="AlphaFoldDB" id="A0A938YVL0"/>
<dbReference type="Proteomes" id="UP000809243">
    <property type="component" value="Unassembled WGS sequence"/>
</dbReference>
<evidence type="ECO:0000313" key="1">
    <source>
        <dbReference type="EMBL" id="MBN2066907.1"/>
    </source>
</evidence>
<accession>A0A938YVL0</accession>
<proteinExistence type="predicted"/>
<gene>
    <name evidence="1" type="ORF">JW744_00385</name>
</gene>
<dbReference type="EMBL" id="JAFGDB010000006">
    <property type="protein sequence ID" value="MBN2066907.1"/>
    <property type="molecule type" value="Genomic_DNA"/>
</dbReference>
<name>A0A938YVL0_9ARCH</name>
<evidence type="ECO:0000313" key="2">
    <source>
        <dbReference type="Proteomes" id="UP000809243"/>
    </source>
</evidence>
<reference evidence="1" key="1">
    <citation type="submission" date="2021-01" db="EMBL/GenBank/DDBJ databases">
        <title>Active Sulfur Cycling in an Early Earth Analoge.</title>
        <authorList>
            <person name="Hahn C.R."/>
            <person name="Youssef N.H."/>
            <person name="Elshahed M."/>
        </authorList>
    </citation>
    <scope>NUCLEOTIDE SEQUENCE</scope>
    <source>
        <strain evidence="1">Zod_Metabat.1151</strain>
    </source>
</reference>